<evidence type="ECO:0000313" key="2">
    <source>
        <dbReference type="Proteomes" id="UP000095651"/>
    </source>
</evidence>
<proteinExistence type="predicted"/>
<sequence length="128" mass="14901">MKIYVNFNYEIIALDSPPEKYEHEIEVEQTRSELFGDLCDACICGYRYEPAYEMLFNDDGSNARDDITGELLYKMDSEGNRIQTGWQLYPFMDFNVLMTIQRQYETSQKQIDDLTCVMADLIGGVYNA</sequence>
<dbReference type="AlphaFoldDB" id="A0A174MR04"/>
<reference evidence="1 2" key="1">
    <citation type="submission" date="2015-09" db="EMBL/GenBank/DDBJ databases">
        <authorList>
            <consortium name="Pathogen Informatics"/>
        </authorList>
    </citation>
    <scope>NUCLEOTIDE SEQUENCE [LARGE SCALE GENOMIC DNA]</scope>
    <source>
        <strain evidence="1 2">2789STDY5608850</strain>
    </source>
</reference>
<dbReference type="Proteomes" id="UP000095651">
    <property type="component" value="Unassembled WGS sequence"/>
</dbReference>
<dbReference type="EMBL" id="CYZE01000028">
    <property type="protein sequence ID" value="CUP38824.1"/>
    <property type="molecule type" value="Genomic_DNA"/>
</dbReference>
<organism evidence="1 2">
    <name type="scientific">Hungatella hathewayi</name>
    <dbReference type="NCBI Taxonomy" id="154046"/>
    <lineage>
        <taxon>Bacteria</taxon>
        <taxon>Bacillati</taxon>
        <taxon>Bacillota</taxon>
        <taxon>Clostridia</taxon>
        <taxon>Lachnospirales</taxon>
        <taxon>Lachnospiraceae</taxon>
        <taxon>Hungatella</taxon>
    </lineage>
</organism>
<evidence type="ECO:0000313" key="1">
    <source>
        <dbReference type="EMBL" id="CUP38824.1"/>
    </source>
</evidence>
<protein>
    <submittedName>
        <fullName evidence="1">Uncharacterized protein</fullName>
    </submittedName>
</protein>
<gene>
    <name evidence="1" type="ORF">ERS852407_05789</name>
</gene>
<accession>A0A174MR04</accession>
<name>A0A174MR04_9FIRM</name>
<dbReference type="RefSeq" id="WP_055660462.1">
    <property type="nucleotide sequence ID" value="NZ_CABIXC010000028.1"/>
</dbReference>